<name>A0A382D264_9ZZZZ</name>
<protein>
    <recommendedName>
        <fullName evidence="2">ArsA/GET3 Anion-transporting ATPase-like domain-containing protein</fullName>
    </recommendedName>
</protein>
<organism evidence="3">
    <name type="scientific">marine metagenome</name>
    <dbReference type="NCBI Taxonomy" id="408172"/>
    <lineage>
        <taxon>unclassified sequences</taxon>
        <taxon>metagenomes</taxon>
        <taxon>ecological metagenomes</taxon>
    </lineage>
</organism>
<dbReference type="CDD" id="cd02035">
    <property type="entry name" value="ArsA"/>
    <property type="match status" value="1"/>
</dbReference>
<dbReference type="InterPro" id="IPR025723">
    <property type="entry name" value="ArsA/GET3_ATPase-like"/>
</dbReference>
<dbReference type="InterPro" id="IPR027417">
    <property type="entry name" value="P-loop_NTPase"/>
</dbReference>
<dbReference type="PANTHER" id="PTHR10803">
    <property type="entry name" value="ARSENICAL PUMP-DRIVING ATPASE ARSENITE-TRANSLOCATING ATPASE"/>
    <property type="match status" value="1"/>
</dbReference>
<dbReference type="NCBIfam" id="TIGR00345">
    <property type="entry name" value="GET3_arsA_TRC40"/>
    <property type="match status" value="1"/>
</dbReference>
<dbReference type="EMBL" id="UINC01037279">
    <property type="protein sequence ID" value="SVB32538.1"/>
    <property type="molecule type" value="Genomic_DNA"/>
</dbReference>
<dbReference type="Pfam" id="PF02374">
    <property type="entry name" value="ArsA_ATPase"/>
    <property type="match status" value="1"/>
</dbReference>
<comment type="similarity">
    <text evidence="1">Belongs to the arsA ATPase family.</text>
</comment>
<sequence>VKLPIADRRVIFVGGKGGVGKTTVAASLALRRADAGQRCLVVSTDPAHSLGDVFGVEIGDRARSLAPRLEGLEINPDEQVEQYLAGVKRSMRQLVQPAMYHEIDRQVELARTSPGAVEAAMLERVAELMIGESGEHDVVVFDTAPTGQTLRLLSLPELMAAWTDGLIRHRKRSDEIAGVLGRMKATVSRQGDDLSHLDQSKDAMSEDPRFAEIRKTLVRRRQIFGRARSVLLDDTSTVFLLVLIPERLPVLETARAVESLKHAGIPVAGLVVNRVLPD</sequence>
<proteinExistence type="inferred from homology"/>
<dbReference type="PANTHER" id="PTHR10803:SF3">
    <property type="entry name" value="ATPASE GET3"/>
    <property type="match status" value="1"/>
</dbReference>
<gene>
    <name evidence="3" type="ORF">METZ01_LOCUS185392</name>
</gene>
<dbReference type="AlphaFoldDB" id="A0A382D264"/>
<dbReference type="SUPFAM" id="SSF52540">
    <property type="entry name" value="P-loop containing nucleoside triphosphate hydrolases"/>
    <property type="match status" value="1"/>
</dbReference>
<feature type="non-terminal residue" evidence="3">
    <location>
        <position position="1"/>
    </location>
</feature>
<accession>A0A382D264</accession>
<evidence type="ECO:0000256" key="1">
    <source>
        <dbReference type="ARBA" id="ARBA00011040"/>
    </source>
</evidence>
<evidence type="ECO:0000259" key="2">
    <source>
        <dbReference type="Pfam" id="PF02374"/>
    </source>
</evidence>
<evidence type="ECO:0000313" key="3">
    <source>
        <dbReference type="EMBL" id="SVB32538.1"/>
    </source>
</evidence>
<dbReference type="InterPro" id="IPR016300">
    <property type="entry name" value="ATPase_ArsA/GET3"/>
</dbReference>
<feature type="domain" description="ArsA/GET3 Anion-transporting ATPase-like" evidence="2">
    <location>
        <begin position="9"/>
        <end position="278"/>
    </location>
</feature>
<feature type="non-terminal residue" evidence="3">
    <location>
        <position position="278"/>
    </location>
</feature>
<dbReference type="GO" id="GO:0005524">
    <property type="term" value="F:ATP binding"/>
    <property type="evidence" value="ECO:0007669"/>
    <property type="project" value="InterPro"/>
</dbReference>
<reference evidence="3" key="1">
    <citation type="submission" date="2018-05" db="EMBL/GenBank/DDBJ databases">
        <authorList>
            <person name="Lanie J.A."/>
            <person name="Ng W.-L."/>
            <person name="Kazmierczak K.M."/>
            <person name="Andrzejewski T.M."/>
            <person name="Davidsen T.M."/>
            <person name="Wayne K.J."/>
            <person name="Tettelin H."/>
            <person name="Glass J.I."/>
            <person name="Rusch D."/>
            <person name="Podicherti R."/>
            <person name="Tsui H.-C.T."/>
            <person name="Winkler M.E."/>
        </authorList>
    </citation>
    <scope>NUCLEOTIDE SEQUENCE</scope>
</reference>
<dbReference type="Gene3D" id="3.40.50.300">
    <property type="entry name" value="P-loop containing nucleotide triphosphate hydrolases"/>
    <property type="match status" value="1"/>
</dbReference>
<dbReference type="GO" id="GO:0016887">
    <property type="term" value="F:ATP hydrolysis activity"/>
    <property type="evidence" value="ECO:0007669"/>
    <property type="project" value="InterPro"/>
</dbReference>